<feature type="compositionally biased region" description="Basic residues" evidence="2">
    <location>
        <begin position="392"/>
        <end position="414"/>
    </location>
</feature>
<feature type="coiled-coil region" evidence="1">
    <location>
        <begin position="60"/>
        <end position="87"/>
    </location>
</feature>
<evidence type="ECO:0000256" key="1">
    <source>
        <dbReference type="SAM" id="Coils"/>
    </source>
</evidence>
<proteinExistence type="predicted"/>
<protein>
    <submittedName>
        <fullName evidence="3">Uncharacterized protein</fullName>
    </submittedName>
</protein>
<dbReference type="InParanoid" id="A0A067N3G8"/>
<dbReference type="Pfam" id="PF20414">
    <property type="entry name" value="DUF6698"/>
    <property type="match status" value="1"/>
</dbReference>
<evidence type="ECO:0000313" key="3">
    <source>
        <dbReference type="EMBL" id="KDQ22374.1"/>
    </source>
</evidence>
<gene>
    <name evidence="3" type="ORF">PLEOSDRAFT_177278</name>
</gene>
<dbReference type="Proteomes" id="UP000027073">
    <property type="component" value="Unassembled WGS sequence"/>
</dbReference>
<dbReference type="VEuPathDB" id="FungiDB:PLEOSDRAFT_177278"/>
<sequence length="424" mass="47938">MVYQYQRQDSNFDFPPLEQGYNFGGNQGIGDPGGQVAPAAGVRATANGTNTDADVLSGVALRYKRQYEEVNQELQDIISEREKTKERSTRAEGRGIVRAAGLDVKIQFLLAEHDRRKLPGAESTEAYRTDTADERAMKRRYFVQLEGGAKSARGDDLSGLRKMVGHKLNADQTPPRTHYFPPEERTGRGLQNDMTGRLLCPIEFNWDDASVRALLRKHDDPSYDVNSSYFIRFLYQGQEGDPEDVEKGFLYSEWIVRGLRHVFTSPSSVFQSTTERENEPPAKKARKKPTKQTVAQLMGMKRVTPRSVAYIAVLIHFSLTDAENWCIDYNGFNYLGFYNAIVDYFETAAPDTDEYENMQDILAWYDRQVFPLHAKDSLTSKPSTAFGDKLARQRAAKTSHAPRVRRRSIGRTAHRGAGEAEPSE</sequence>
<feature type="region of interest" description="Disordered" evidence="2">
    <location>
        <begin position="170"/>
        <end position="191"/>
    </location>
</feature>
<dbReference type="InterPro" id="IPR046521">
    <property type="entry name" value="DUF6698"/>
</dbReference>
<accession>A0A067N3G8</accession>
<keyword evidence="1" id="KW-0175">Coiled coil</keyword>
<feature type="region of interest" description="Disordered" evidence="2">
    <location>
        <begin position="269"/>
        <end position="290"/>
    </location>
</feature>
<dbReference type="HOGENOM" id="CLU_035918_5_1_1"/>
<name>A0A067N3G8_PLEO1</name>
<reference evidence="4" key="1">
    <citation type="journal article" date="2014" name="Proc. Natl. Acad. Sci. U.S.A.">
        <title>Extensive sampling of basidiomycete genomes demonstrates inadequacy of the white-rot/brown-rot paradigm for wood decay fungi.</title>
        <authorList>
            <person name="Riley R."/>
            <person name="Salamov A.A."/>
            <person name="Brown D.W."/>
            <person name="Nagy L.G."/>
            <person name="Floudas D."/>
            <person name="Held B.W."/>
            <person name="Levasseur A."/>
            <person name="Lombard V."/>
            <person name="Morin E."/>
            <person name="Otillar R."/>
            <person name="Lindquist E.A."/>
            <person name="Sun H."/>
            <person name="LaButti K.M."/>
            <person name="Schmutz J."/>
            <person name="Jabbour D."/>
            <person name="Luo H."/>
            <person name="Baker S.E."/>
            <person name="Pisabarro A.G."/>
            <person name="Walton J.D."/>
            <person name="Blanchette R.A."/>
            <person name="Henrissat B."/>
            <person name="Martin F."/>
            <person name="Cullen D."/>
            <person name="Hibbett D.S."/>
            <person name="Grigoriev I.V."/>
        </authorList>
    </citation>
    <scope>NUCLEOTIDE SEQUENCE [LARGE SCALE GENOMIC DNA]</scope>
    <source>
        <strain evidence="4">PC15</strain>
    </source>
</reference>
<evidence type="ECO:0000313" key="4">
    <source>
        <dbReference type="Proteomes" id="UP000027073"/>
    </source>
</evidence>
<dbReference type="AlphaFoldDB" id="A0A067N3G8"/>
<evidence type="ECO:0000256" key="2">
    <source>
        <dbReference type="SAM" id="MobiDB-lite"/>
    </source>
</evidence>
<dbReference type="EMBL" id="KL198014">
    <property type="protein sequence ID" value="KDQ22374.1"/>
    <property type="molecule type" value="Genomic_DNA"/>
</dbReference>
<organism evidence="3 4">
    <name type="scientific">Pleurotus ostreatus (strain PC15)</name>
    <name type="common">Oyster mushroom</name>
    <dbReference type="NCBI Taxonomy" id="1137138"/>
    <lineage>
        <taxon>Eukaryota</taxon>
        <taxon>Fungi</taxon>
        <taxon>Dikarya</taxon>
        <taxon>Basidiomycota</taxon>
        <taxon>Agaricomycotina</taxon>
        <taxon>Agaricomycetes</taxon>
        <taxon>Agaricomycetidae</taxon>
        <taxon>Agaricales</taxon>
        <taxon>Pleurotineae</taxon>
        <taxon>Pleurotaceae</taxon>
        <taxon>Pleurotus</taxon>
    </lineage>
</organism>
<feature type="region of interest" description="Disordered" evidence="2">
    <location>
        <begin position="383"/>
        <end position="424"/>
    </location>
</feature>
<dbReference type="OrthoDB" id="2662502at2759"/>
<dbReference type="STRING" id="1137138.A0A067N3G8"/>